<protein>
    <submittedName>
        <fullName evidence="2">Uncharacterized protein</fullName>
    </submittedName>
</protein>
<name>A0ABT9MFS1_9DEIO</name>
<evidence type="ECO:0000256" key="1">
    <source>
        <dbReference type="SAM" id="Phobius"/>
    </source>
</evidence>
<keyword evidence="3" id="KW-1185">Reference proteome</keyword>
<gene>
    <name evidence="2" type="ORF">QO006_002888</name>
</gene>
<dbReference type="Proteomes" id="UP001232163">
    <property type="component" value="Unassembled WGS sequence"/>
</dbReference>
<keyword evidence="1" id="KW-0812">Transmembrane</keyword>
<accession>A0ABT9MFS1</accession>
<dbReference type="EMBL" id="JAURUR010000011">
    <property type="protein sequence ID" value="MDP9765437.1"/>
    <property type="molecule type" value="Genomic_DNA"/>
</dbReference>
<proteinExistence type="predicted"/>
<organism evidence="2 3">
    <name type="scientific">Deinococcus enclensis</name>
    <dbReference type="NCBI Taxonomy" id="1049582"/>
    <lineage>
        <taxon>Bacteria</taxon>
        <taxon>Thermotogati</taxon>
        <taxon>Deinococcota</taxon>
        <taxon>Deinococci</taxon>
        <taxon>Deinococcales</taxon>
        <taxon>Deinococcaceae</taxon>
        <taxon>Deinococcus</taxon>
    </lineage>
</organism>
<dbReference type="RefSeq" id="WP_307467468.1">
    <property type="nucleotide sequence ID" value="NZ_JAURUR010000011.1"/>
</dbReference>
<keyword evidence="1" id="KW-1133">Transmembrane helix</keyword>
<sequence length="69" mass="7436">MKGRPVSGNPAVQKLYLGLCLVMLAGSVALTVEAIELGLSLWMRLPLIGLFLGLSVQAWQVVRNSKATR</sequence>
<comment type="caution">
    <text evidence="2">The sequence shown here is derived from an EMBL/GenBank/DDBJ whole genome shotgun (WGS) entry which is preliminary data.</text>
</comment>
<evidence type="ECO:0000313" key="3">
    <source>
        <dbReference type="Proteomes" id="UP001232163"/>
    </source>
</evidence>
<reference evidence="2 3" key="1">
    <citation type="submission" date="2023-07" db="EMBL/GenBank/DDBJ databases">
        <title>Genomic Encyclopedia of Type Strains, Phase IV (KMG-IV): sequencing the most valuable type-strain genomes for metagenomic binning, comparative biology and taxonomic classification.</title>
        <authorList>
            <person name="Goeker M."/>
        </authorList>
    </citation>
    <scope>NUCLEOTIDE SEQUENCE [LARGE SCALE GENOMIC DNA]</scope>
    <source>
        <strain evidence="2 3">NIO-1023</strain>
    </source>
</reference>
<feature type="transmembrane region" description="Helical" evidence="1">
    <location>
        <begin position="41"/>
        <end position="62"/>
    </location>
</feature>
<keyword evidence="1" id="KW-0472">Membrane</keyword>
<evidence type="ECO:0000313" key="2">
    <source>
        <dbReference type="EMBL" id="MDP9765437.1"/>
    </source>
</evidence>